<evidence type="ECO:0000256" key="2">
    <source>
        <dbReference type="ARBA" id="ARBA00005419"/>
    </source>
</evidence>
<comment type="similarity">
    <text evidence="2 5">Belongs to the Ap4A hydrolase family.</text>
</comment>
<dbReference type="Pfam" id="PF00149">
    <property type="entry name" value="Metallophos"/>
    <property type="match status" value="1"/>
</dbReference>
<dbReference type="InterPro" id="IPR006186">
    <property type="entry name" value="Ser/Thr-sp_prot-phosphatase"/>
</dbReference>
<evidence type="ECO:0000313" key="7">
    <source>
        <dbReference type="EMBL" id="ASP46539.1"/>
    </source>
</evidence>
<dbReference type="CDD" id="cd07422">
    <property type="entry name" value="MPP_ApaH"/>
    <property type="match status" value="1"/>
</dbReference>
<dbReference type="InterPro" id="IPR029052">
    <property type="entry name" value="Metallo-depent_PP-like"/>
</dbReference>
<dbReference type="AlphaFoldDB" id="A0A222G3Z8"/>
<dbReference type="NCBIfam" id="TIGR00668">
    <property type="entry name" value="apaH"/>
    <property type="match status" value="1"/>
</dbReference>
<dbReference type="KEGG" id="cber:B5D82_01350"/>
<name>A0A222G3Z8_9GAMM</name>
<dbReference type="GO" id="GO:0008803">
    <property type="term" value="F:bis(5'-nucleosyl)-tetraphosphatase (symmetrical) activity"/>
    <property type="evidence" value="ECO:0007669"/>
    <property type="project" value="UniProtKB-UniRule"/>
</dbReference>
<dbReference type="EC" id="3.6.1.41" evidence="5"/>
<dbReference type="Gene3D" id="3.60.21.10">
    <property type="match status" value="1"/>
</dbReference>
<reference evidence="7 8" key="1">
    <citation type="submission" date="2017-08" db="EMBL/GenBank/DDBJ databases">
        <title>Complete genome of Colwellia sp. NB097-1, a psychrophile bacterium ioslated from Bering Sea.</title>
        <authorList>
            <person name="Chen X."/>
        </authorList>
    </citation>
    <scope>NUCLEOTIDE SEQUENCE [LARGE SCALE GENOMIC DNA]</scope>
    <source>
        <strain evidence="7 8">NB097-1</strain>
    </source>
</reference>
<dbReference type="InterPro" id="IPR004617">
    <property type="entry name" value="ApaH"/>
</dbReference>
<organism evidence="7 8">
    <name type="scientific">Cognaticolwellia beringensis</name>
    <dbReference type="NCBI Taxonomy" id="1967665"/>
    <lineage>
        <taxon>Bacteria</taxon>
        <taxon>Pseudomonadati</taxon>
        <taxon>Pseudomonadota</taxon>
        <taxon>Gammaproteobacteria</taxon>
        <taxon>Alteromonadales</taxon>
        <taxon>Colwelliaceae</taxon>
        <taxon>Cognaticolwellia</taxon>
    </lineage>
</organism>
<proteinExistence type="inferred from homology"/>
<dbReference type="InterPro" id="IPR004843">
    <property type="entry name" value="Calcineurin-like_PHP"/>
</dbReference>
<dbReference type="SUPFAM" id="SSF56300">
    <property type="entry name" value="Metallo-dependent phosphatases"/>
    <property type="match status" value="1"/>
</dbReference>
<dbReference type="RefSeq" id="WP_081148608.1">
    <property type="nucleotide sequence ID" value="NZ_CP020465.1"/>
</dbReference>
<sequence>MAVYFVGDIQGCYSELDALLTKVGFSNNSDQLYVAGDLVARGPNSLETLRLIKSLGNNAKVVLGNHDLHLLAVYQGIKKVKKQDHLSTLLSAPDVADLMHWLIQQPLIQKLPDEEVYMSHAGLSPQWTPQQAFEQAQIAHQHLSSSASQAWLSNMYGEQPTSWQNADDELGRFRYTINSLTRMRYCFADGSLDFSCKESPSSAPKELSPWFEFQHVSDDTQWVFGHWAALMGHCPAKNIYALDTGCVWGQHLTMLRWHDKRLFTEQSHKN</sequence>
<evidence type="ECO:0000259" key="6">
    <source>
        <dbReference type="Pfam" id="PF00149"/>
    </source>
</evidence>
<dbReference type="PANTHER" id="PTHR40942:SF4">
    <property type="entry name" value="CYTOCHROME C5"/>
    <property type="match status" value="1"/>
</dbReference>
<keyword evidence="8" id="KW-1185">Reference proteome</keyword>
<evidence type="ECO:0000313" key="8">
    <source>
        <dbReference type="Proteomes" id="UP000202259"/>
    </source>
</evidence>
<dbReference type="Proteomes" id="UP000202259">
    <property type="component" value="Chromosome"/>
</dbReference>
<comment type="catalytic activity">
    <reaction evidence="4 5">
        <text>P(1),P(4)-bis(5'-adenosyl) tetraphosphate + H2O = 2 ADP + 2 H(+)</text>
        <dbReference type="Rhea" id="RHEA:24252"/>
        <dbReference type="ChEBI" id="CHEBI:15377"/>
        <dbReference type="ChEBI" id="CHEBI:15378"/>
        <dbReference type="ChEBI" id="CHEBI:58141"/>
        <dbReference type="ChEBI" id="CHEBI:456216"/>
        <dbReference type="EC" id="3.6.1.41"/>
    </reaction>
</comment>
<feature type="domain" description="Calcineurin-like phosphoesterase" evidence="6">
    <location>
        <begin position="1"/>
        <end position="161"/>
    </location>
</feature>
<evidence type="ECO:0000256" key="4">
    <source>
        <dbReference type="ARBA" id="ARBA00049417"/>
    </source>
</evidence>
<dbReference type="PANTHER" id="PTHR40942">
    <property type="match status" value="1"/>
</dbReference>
<dbReference type="PRINTS" id="PR00114">
    <property type="entry name" value="STPHPHTASE"/>
</dbReference>
<gene>
    <name evidence="5" type="primary">apaH</name>
    <name evidence="7" type="ORF">B5D82_01350</name>
</gene>
<evidence type="ECO:0000256" key="5">
    <source>
        <dbReference type="HAMAP-Rule" id="MF_00199"/>
    </source>
</evidence>
<evidence type="ECO:0000256" key="1">
    <source>
        <dbReference type="ARBA" id="ARBA00003413"/>
    </source>
</evidence>
<dbReference type="EMBL" id="CP020465">
    <property type="protein sequence ID" value="ASP46539.1"/>
    <property type="molecule type" value="Genomic_DNA"/>
</dbReference>
<keyword evidence="3 5" id="KW-0378">Hydrolase</keyword>
<evidence type="ECO:0000256" key="3">
    <source>
        <dbReference type="ARBA" id="ARBA00022801"/>
    </source>
</evidence>
<dbReference type="HAMAP" id="MF_00199">
    <property type="entry name" value="ApaH"/>
    <property type="match status" value="1"/>
</dbReference>
<comment type="function">
    <text evidence="1 5">Hydrolyzes diadenosine 5',5'''-P1,P4-tetraphosphate to yield ADP.</text>
</comment>
<dbReference type="OrthoDB" id="9807890at2"/>
<dbReference type="PIRSF" id="PIRSF000903">
    <property type="entry name" value="B5n-ttraPtase_sm"/>
    <property type="match status" value="1"/>
</dbReference>
<accession>A0A222G3Z8</accession>
<protein>
    <recommendedName>
        <fullName evidence="5">Bis(5'-nucleosyl)-tetraphosphatase, symmetrical</fullName>
        <ecNumber evidence="5">3.6.1.41</ecNumber>
    </recommendedName>
    <alternativeName>
        <fullName evidence="5">Ap4A hydrolase</fullName>
    </alternativeName>
    <alternativeName>
        <fullName evidence="5">Diadenosine 5',5'''-P1,P4-tetraphosphate pyrophosphohydrolase</fullName>
    </alternativeName>
    <alternativeName>
        <fullName evidence="5">Diadenosine tetraphosphatase</fullName>
    </alternativeName>
</protein>
<dbReference type="NCBIfam" id="NF001204">
    <property type="entry name" value="PRK00166.1"/>
    <property type="match status" value="1"/>
</dbReference>